<protein>
    <submittedName>
        <fullName evidence="3">Uncharacterized protein</fullName>
    </submittedName>
</protein>
<keyword evidence="4" id="KW-1185">Reference proteome</keyword>
<name>A0AAV5MR05_9ROSI</name>
<proteinExistence type="predicted"/>
<dbReference type="AlphaFoldDB" id="A0AAV5MR05"/>
<evidence type="ECO:0000313" key="3">
    <source>
        <dbReference type="EMBL" id="GKV51273.1"/>
    </source>
</evidence>
<keyword evidence="2" id="KW-0472">Membrane</keyword>
<dbReference type="PANTHER" id="PTHR36347:SF1">
    <property type="entry name" value="EXPRESSED PROTEIN"/>
    <property type="match status" value="1"/>
</dbReference>
<keyword evidence="2" id="KW-0812">Transmembrane</keyword>
<feature type="transmembrane region" description="Helical" evidence="2">
    <location>
        <begin position="120"/>
        <end position="142"/>
    </location>
</feature>
<feature type="region of interest" description="Disordered" evidence="1">
    <location>
        <begin position="40"/>
        <end position="101"/>
    </location>
</feature>
<sequence length="168" mass="18788">MDVLQSLSSKSFLVRASPSTPLHVPVCLLRFRQSVKIRCADSSNSGGDKTQPRVVPPITPPDTVEIRFKRGSKKRRQLREDGFGEGQPLRAQASQPTPKKWEEMSVAEKAMELYMGEKGLLFWLNKFAYASIFIMIGAWIVFRFVGPALNLYQLDSPPLSPSSVFKGS</sequence>
<organism evidence="3 4">
    <name type="scientific">Rubroshorea leprosula</name>
    <dbReference type="NCBI Taxonomy" id="152421"/>
    <lineage>
        <taxon>Eukaryota</taxon>
        <taxon>Viridiplantae</taxon>
        <taxon>Streptophyta</taxon>
        <taxon>Embryophyta</taxon>
        <taxon>Tracheophyta</taxon>
        <taxon>Spermatophyta</taxon>
        <taxon>Magnoliopsida</taxon>
        <taxon>eudicotyledons</taxon>
        <taxon>Gunneridae</taxon>
        <taxon>Pentapetalae</taxon>
        <taxon>rosids</taxon>
        <taxon>malvids</taxon>
        <taxon>Malvales</taxon>
        <taxon>Dipterocarpaceae</taxon>
        <taxon>Rubroshorea</taxon>
    </lineage>
</organism>
<accession>A0AAV5MR05</accession>
<dbReference type="GO" id="GO:0009507">
    <property type="term" value="C:chloroplast"/>
    <property type="evidence" value="ECO:0007669"/>
    <property type="project" value="TreeGrafter"/>
</dbReference>
<dbReference type="Proteomes" id="UP001054252">
    <property type="component" value="Unassembled WGS sequence"/>
</dbReference>
<comment type="caution">
    <text evidence="3">The sequence shown here is derived from an EMBL/GenBank/DDBJ whole genome shotgun (WGS) entry which is preliminary data.</text>
</comment>
<reference evidence="3 4" key="1">
    <citation type="journal article" date="2021" name="Commun. Biol.">
        <title>The genome of Shorea leprosula (Dipterocarpaceae) highlights the ecological relevance of drought in aseasonal tropical rainforests.</title>
        <authorList>
            <person name="Ng K.K.S."/>
            <person name="Kobayashi M.J."/>
            <person name="Fawcett J.A."/>
            <person name="Hatakeyama M."/>
            <person name="Paape T."/>
            <person name="Ng C.H."/>
            <person name="Ang C.C."/>
            <person name="Tnah L.H."/>
            <person name="Lee C.T."/>
            <person name="Nishiyama T."/>
            <person name="Sese J."/>
            <person name="O'Brien M.J."/>
            <person name="Copetti D."/>
            <person name="Mohd Noor M.I."/>
            <person name="Ong R.C."/>
            <person name="Putra M."/>
            <person name="Sireger I.Z."/>
            <person name="Indrioko S."/>
            <person name="Kosugi Y."/>
            <person name="Izuno A."/>
            <person name="Isagi Y."/>
            <person name="Lee S.L."/>
            <person name="Shimizu K.K."/>
        </authorList>
    </citation>
    <scope>NUCLEOTIDE SEQUENCE [LARGE SCALE GENOMIC DNA]</scope>
    <source>
        <strain evidence="3">214</strain>
    </source>
</reference>
<evidence type="ECO:0000313" key="4">
    <source>
        <dbReference type="Proteomes" id="UP001054252"/>
    </source>
</evidence>
<evidence type="ECO:0000256" key="1">
    <source>
        <dbReference type="SAM" id="MobiDB-lite"/>
    </source>
</evidence>
<dbReference type="PANTHER" id="PTHR36347">
    <property type="entry name" value="EXPRESSED PROTEIN"/>
    <property type="match status" value="1"/>
</dbReference>
<evidence type="ECO:0000256" key="2">
    <source>
        <dbReference type="SAM" id="Phobius"/>
    </source>
</evidence>
<dbReference type="EMBL" id="BPVZ01000469">
    <property type="protein sequence ID" value="GKV51273.1"/>
    <property type="molecule type" value="Genomic_DNA"/>
</dbReference>
<keyword evidence="2" id="KW-1133">Transmembrane helix</keyword>
<gene>
    <name evidence="3" type="ORF">SLEP1_g57940</name>
</gene>